<dbReference type="InterPro" id="IPR005656">
    <property type="entry name" value="MmgE_PrpD"/>
</dbReference>
<dbReference type="InterPro" id="IPR036148">
    <property type="entry name" value="MmgE/PrpD_sf"/>
</dbReference>
<dbReference type="Proteomes" id="UP000502005">
    <property type="component" value="Plasmid pNE1B"/>
</dbReference>
<organism evidence="4 5">
    <name type="scientific">Pantoea cypripedii</name>
    <name type="common">Pectobacterium cypripedii</name>
    <name type="synonym">Erwinia cypripedii</name>
    <dbReference type="NCBI Taxonomy" id="55209"/>
    <lineage>
        <taxon>Bacteria</taxon>
        <taxon>Pseudomonadati</taxon>
        <taxon>Pseudomonadota</taxon>
        <taxon>Gammaproteobacteria</taxon>
        <taxon>Enterobacterales</taxon>
        <taxon>Erwiniaceae</taxon>
        <taxon>Pantoea</taxon>
    </lineage>
</organism>
<dbReference type="InterPro" id="IPR045336">
    <property type="entry name" value="MmgE_PrpD_N"/>
</dbReference>
<dbReference type="PANTHER" id="PTHR16943:SF8">
    <property type="entry name" value="2-METHYLCITRATE DEHYDRATASE"/>
    <property type="match status" value="1"/>
</dbReference>
<reference evidence="4 5" key="1">
    <citation type="submission" date="2017-11" db="EMBL/GenBank/DDBJ databases">
        <title>Genome sequence of Pantoea cypripedii NE1.</title>
        <authorList>
            <person name="Nascimento F.X."/>
        </authorList>
    </citation>
    <scope>NUCLEOTIDE SEQUENCE [LARGE SCALE GENOMIC DNA]</scope>
    <source>
        <strain evidence="4 5">NE1</strain>
        <plasmid evidence="5">pne1b</plasmid>
    </source>
</reference>
<proteinExistence type="inferred from homology"/>
<evidence type="ECO:0000313" key="5">
    <source>
        <dbReference type="Proteomes" id="UP000502005"/>
    </source>
</evidence>
<dbReference type="SUPFAM" id="SSF103378">
    <property type="entry name" value="2-methylcitrate dehydratase PrpD"/>
    <property type="match status" value="1"/>
</dbReference>
<name>A0A6B9GED6_PANCY</name>
<geneLocation type="plasmid" evidence="5">
    <name>pne1b</name>
</geneLocation>
<evidence type="ECO:0000256" key="1">
    <source>
        <dbReference type="ARBA" id="ARBA00006174"/>
    </source>
</evidence>
<dbReference type="InterPro" id="IPR042183">
    <property type="entry name" value="MmgE/PrpD_sf_1"/>
</dbReference>
<sequence>MTHPNSLTLELARFACQLTPDAIPDRWKRKIILHFMDSLGCGVAARNDQVLQMSAKLARSQYAPGKSITLDGGSPLSSSGAAFLNAAAINALDYDDGFEVAGRGMGHPGATLVAGALAAIGAEPIRGKALLTALVAAWEINGRVILSQQPTPERFREVYGVCQHQSLGAAIAFGLLRGCDAWALENCLGLAASLTPLPSLHKYNWQQRPLISFKDYNAPAAEAGVRAVEMHLAGIIGPRDVLAGEQGFWRMMGSDRFKPEILTDNLGADWQLQHASFKAYPTCRWMHTTLESFEGVLKDIASPEQIQQVRVYGSKLLADFFTDTRPESGTDAQFSLPLAIACLAFNIPRHQWSSEEVRTSATLLALADKVEVLAEAHFDQLMQQYRRPSARVEVVSGNVVMVGDTIDYPAGTQENPLSENNIIDKFIANLSLRMPTEKAEGIADRLLDLERCEDIGALLAPILD</sequence>
<dbReference type="GO" id="GO:0016829">
    <property type="term" value="F:lyase activity"/>
    <property type="evidence" value="ECO:0007669"/>
    <property type="project" value="InterPro"/>
</dbReference>
<dbReference type="Pfam" id="PF19305">
    <property type="entry name" value="MmgE_PrpD_C"/>
    <property type="match status" value="1"/>
</dbReference>
<dbReference type="Gene3D" id="1.10.4100.10">
    <property type="entry name" value="2-methylcitrate dehydratase PrpD"/>
    <property type="match status" value="1"/>
</dbReference>
<gene>
    <name evidence="4" type="ORF">CUN67_27150</name>
</gene>
<dbReference type="RefSeq" id="WP_208718528.1">
    <property type="nucleotide sequence ID" value="NZ_CP024770.1"/>
</dbReference>
<keyword evidence="4" id="KW-0614">Plasmid</keyword>
<evidence type="ECO:0000259" key="2">
    <source>
        <dbReference type="Pfam" id="PF03972"/>
    </source>
</evidence>
<dbReference type="Pfam" id="PF03972">
    <property type="entry name" value="MmgE_PrpD_N"/>
    <property type="match status" value="1"/>
</dbReference>
<dbReference type="Gene3D" id="3.30.1330.120">
    <property type="entry name" value="2-methylcitrate dehydratase PrpD"/>
    <property type="match status" value="1"/>
</dbReference>
<dbReference type="AlphaFoldDB" id="A0A6B9GED6"/>
<evidence type="ECO:0000259" key="3">
    <source>
        <dbReference type="Pfam" id="PF19305"/>
    </source>
</evidence>
<dbReference type="InterPro" id="IPR042188">
    <property type="entry name" value="MmgE/PrpD_sf_2"/>
</dbReference>
<dbReference type="EMBL" id="CP024770">
    <property type="protein sequence ID" value="QGY32627.1"/>
    <property type="molecule type" value="Genomic_DNA"/>
</dbReference>
<accession>A0A6B9GED6</accession>
<feature type="domain" description="MmgE/PrpD C-terminal" evidence="3">
    <location>
        <begin position="280"/>
        <end position="448"/>
    </location>
</feature>
<dbReference type="PANTHER" id="PTHR16943">
    <property type="entry name" value="2-METHYLCITRATE DEHYDRATASE-RELATED"/>
    <property type="match status" value="1"/>
</dbReference>
<dbReference type="InterPro" id="IPR045337">
    <property type="entry name" value="MmgE_PrpD_C"/>
</dbReference>
<feature type="domain" description="MmgE/PrpD N-terminal" evidence="2">
    <location>
        <begin position="10"/>
        <end position="255"/>
    </location>
</feature>
<evidence type="ECO:0000313" key="4">
    <source>
        <dbReference type="EMBL" id="QGY32627.1"/>
    </source>
</evidence>
<comment type="similarity">
    <text evidence="1">Belongs to the PrpD family.</text>
</comment>
<protein>
    <submittedName>
        <fullName evidence="4">Immunity protein</fullName>
    </submittedName>
</protein>